<dbReference type="eggNOG" id="COG0711">
    <property type="taxonomic scope" value="Bacteria"/>
</dbReference>
<dbReference type="InterPro" id="IPR002146">
    <property type="entry name" value="ATP_synth_b/b'su_bac/chlpt"/>
</dbReference>
<name>F1T6I1_9ACTN</name>
<dbReference type="GeneID" id="93210718"/>
<evidence type="ECO:0000256" key="10">
    <source>
        <dbReference type="ARBA" id="ARBA00023310"/>
    </source>
</evidence>
<dbReference type="NCBIfam" id="TIGR01144">
    <property type="entry name" value="ATP_synt_b"/>
    <property type="match status" value="1"/>
</dbReference>
<evidence type="ECO:0000256" key="13">
    <source>
        <dbReference type="HAMAP-Rule" id="MF_01398"/>
    </source>
</evidence>
<keyword evidence="10 13" id="KW-0066">ATP synthesis</keyword>
<comment type="function">
    <text evidence="11 13">F(1)F(0) ATP synthase produces ATP from ADP in the presence of a proton or sodium gradient. F-type ATPases consist of two structural domains, F(1) containing the extramembraneous catalytic core and F(0) containing the membrane proton channel, linked together by a central stalk and a peripheral stalk. During catalysis, ATP synthesis in the catalytic domain of F(1) is coupled via a rotary mechanism of the central stalk subunits to proton translocation.</text>
</comment>
<evidence type="ECO:0000256" key="11">
    <source>
        <dbReference type="ARBA" id="ARBA00025198"/>
    </source>
</evidence>
<dbReference type="PANTHER" id="PTHR33445">
    <property type="entry name" value="ATP SYNTHASE SUBUNIT B', CHLOROPLASTIC"/>
    <property type="match status" value="1"/>
</dbReference>
<evidence type="ECO:0000256" key="9">
    <source>
        <dbReference type="ARBA" id="ARBA00023136"/>
    </source>
</evidence>
<dbReference type="GO" id="GO:0046933">
    <property type="term" value="F:proton-transporting ATP synthase activity, rotational mechanism"/>
    <property type="evidence" value="ECO:0007669"/>
    <property type="project" value="UniProtKB-UniRule"/>
</dbReference>
<keyword evidence="5 13" id="KW-0812">Transmembrane</keyword>
<reference evidence="15 16" key="1">
    <citation type="submission" date="2011-02" db="EMBL/GenBank/DDBJ databases">
        <authorList>
            <person name="Muzny D."/>
            <person name="Qin X."/>
            <person name="Buhay C."/>
            <person name="Dugan-Rocha S."/>
            <person name="Ding Y."/>
            <person name="Chen G."/>
            <person name="Hawes A."/>
            <person name="Holder M."/>
            <person name="Jhangiani S."/>
            <person name="Johnson A."/>
            <person name="Khan Z."/>
            <person name="Li Z."/>
            <person name="Liu W."/>
            <person name="Liu X."/>
            <person name="Perez L."/>
            <person name="Shen H."/>
            <person name="Wang Q."/>
            <person name="Watt J."/>
            <person name="Xi L."/>
            <person name="Xin Y."/>
            <person name="Zhou J."/>
            <person name="Deng J."/>
            <person name="Jiang H."/>
            <person name="Liu Y."/>
            <person name="Qu J."/>
            <person name="Song X.-Z."/>
            <person name="Zhang L."/>
            <person name="Villasana D."/>
            <person name="Johnson A."/>
            <person name="Liu J."/>
            <person name="Liyanage D."/>
            <person name="Lorensuhewa L."/>
            <person name="Robinson T."/>
            <person name="Song A."/>
            <person name="Song B.-B."/>
            <person name="Dinh H."/>
            <person name="Thornton R."/>
            <person name="Coyle M."/>
            <person name="Francisco L."/>
            <person name="Jackson L."/>
            <person name="Javaid M."/>
            <person name="Korchina V."/>
            <person name="Kovar C."/>
            <person name="Mata R."/>
            <person name="Mathew T."/>
            <person name="Ngo R."/>
            <person name="Nguyen L."/>
            <person name="Nguyen N."/>
            <person name="Okwuonu G."/>
            <person name="Ongeri F."/>
            <person name="Pham C."/>
            <person name="Simmons D."/>
            <person name="Wilczek-Boney K."/>
            <person name="Hale W."/>
            <person name="Jakkamsetti A."/>
            <person name="Pham P."/>
            <person name="Ruth R."/>
            <person name="San Lucas F."/>
            <person name="Warren J."/>
            <person name="Zhang J."/>
            <person name="Zhao Z."/>
            <person name="Zhou C."/>
            <person name="Zhu D."/>
            <person name="Lee S."/>
            <person name="Bess C."/>
            <person name="Blankenburg K."/>
            <person name="Forbes L."/>
            <person name="Fu Q."/>
            <person name="Gubbala S."/>
            <person name="Hirani K."/>
            <person name="Jayaseelan J.C."/>
            <person name="Lara F."/>
            <person name="Munidasa M."/>
            <person name="Palculict T."/>
            <person name="Patil S."/>
            <person name="Pu L.-L."/>
            <person name="Saada N."/>
            <person name="Tang L."/>
            <person name="Weissenberger G."/>
            <person name="Zhu Y."/>
            <person name="Hemphill L."/>
            <person name="Shang Y."/>
            <person name="Youmans B."/>
            <person name="Ayvaz T."/>
            <person name="Ross M."/>
            <person name="Santibanez J."/>
            <person name="Aqrawi P."/>
            <person name="Gross S."/>
            <person name="Joshi V."/>
            <person name="Fowler G."/>
            <person name="Nazareth L."/>
            <person name="Reid J."/>
            <person name="Worley K."/>
            <person name="Petrosino J."/>
            <person name="Highlander S."/>
            <person name="Gibbs R."/>
        </authorList>
    </citation>
    <scope>NUCLEOTIDE SEQUENCE [LARGE SCALE GENOMIC DNA]</scope>
    <source>
        <strain evidence="15 16">DSM 15829</strain>
    </source>
</reference>
<comment type="caution">
    <text evidence="15">The sequence shown here is derived from an EMBL/GenBank/DDBJ whole genome shotgun (WGS) entry which is preliminary data.</text>
</comment>
<evidence type="ECO:0000256" key="3">
    <source>
        <dbReference type="ARBA" id="ARBA00022448"/>
    </source>
</evidence>
<dbReference type="Gene3D" id="6.10.250.1580">
    <property type="match status" value="1"/>
</dbReference>
<accession>F1T6I1</accession>
<keyword evidence="8 13" id="KW-0406">Ion transport</keyword>
<evidence type="ECO:0000256" key="7">
    <source>
        <dbReference type="ARBA" id="ARBA00022989"/>
    </source>
</evidence>
<dbReference type="InterPro" id="IPR050059">
    <property type="entry name" value="ATP_synthase_B_chain"/>
</dbReference>
<keyword evidence="6 13" id="KW-0375">Hydrogen ion transport</keyword>
<dbReference type="InterPro" id="IPR005864">
    <property type="entry name" value="ATP_synth_F0_bsu_bac"/>
</dbReference>
<dbReference type="GO" id="GO:0045259">
    <property type="term" value="C:proton-transporting ATP synthase complex"/>
    <property type="evidence" value="ECO:0007669"/>
    <property type="project" value="UniProtKB-KW"/>
</dbReference>
<evidence type="ECO:0000256" key="14">
    <source>
        <dbReference type="RuleBase" id="RU003848"/>
    </source>
</evidence>
<dbReference type="HAMAP" id="MF_01398">
    <property type="entry name" value="ATP_synth_b_bprime"/>
    <property type="match status" value="1"/>
</dbReference>
<dbReference type="SUPFAM" id="SSF81573">
    <property type="entry name" value="F1F0 ATP synthase subunit B, membrane domain"/>
    <property type="match status" value="1"/>
</dbReference>
<proteinExistence type="inferred from homology"/>
<dbReference type="CDD" id="cd06503">
    <property type="entry name" value="ATP-synt_Fo_b"/>
    <property type="match status" value="1"/>
</dbReference>
<evidence type="ECO:0000256" key="12">
    <source>
        <dbReference type="ARBA" id="ARBA00025830"/>
    </source>
</evidence>
<comment type="similarity">
    <text evidence="2 13 14">Belongs to the ATPase B chain family.</text>
</comment>
<evidence type="ECO:0000256" key="2">
    <source>
        <dbReference type="ARBA" id="ARBA00005513"/>
    </source>
</evidence>
<comment type="function">
    <text evidence="13">Component of the F(0) channel, it forms part of the peripheral stalk, linking F(1) to F(0).</text>
</comment>
<keyword evidence="16" id="KW-1185">Reference proteome</keyword>
<dbReference type="OrthoDB" id="3177678at2"/>
<keyword evidence="15" id="KW-0378">Hydrolase</keyword>
<evidence type="ECO:0000256" key="4">
    <source>
        <dbReference type="ARBA" id="ARBA00022547"/>
    </source>
</evidence>
<protein>
    <recommendedName>
        <fullName evidence="13">ATP synthase subunit b</fullName>
    </recommendedName>
    <alternativeName>
        <fullName evidence="13">ATP synthase F(0) sector subunit b</fullName>
    </alternativeName>
    <alternativeName>
        <fullName evidence="13">ATPase subunit I</fullName>
    </alternativeName>
    <alternativeName>
        <fullName evidence="13">F-type ATPase subunit b</fullName>
        <shortName evidence="13">F-ATPase subunit b</shortName>
    </alternativeName>
</protein>
<dbReference type="Pfam" id="PF00430">
    <property type="entry name" value="ATP-synt_B"/>
    <property type="match status" value="1"/>
</dbReference>
<dbReference type="EMBL" id="ACGK02000004">
    <property type="protein sequence ID" value="EGF22746.1"/>
    <property type="molecule type" value="Genomic_DNA"/>
</dbReference>
<comment type="subunit">
    <text evidence="12 13">F-type ATPases have 2 components, F(1) - the catalytic core - and F(0) - the membrane proton channel. F(1) has five subunits: alpha(3), beta(3), gamma(1), delta(1), epsilon(1). F(0) has three main subunits: a(1), b(2) and c(10-14). The alpha and beta chains form an alternating ring which encloses part of the gamma chain. F(1) is attached to F(0) by a central stalk formed by the gamma and epsilon chains, while a peripheral stalk is formed by the delta and b chains.</text>
</comment>
<keyword evidence="3 13" id="KW-0813">Transport</keyword>
<keyword evidence="7 13" id="KW-1133">Transmembrane helix</keyword>
<dbReference type="GO" id="GO:0016787">
    <property type="term" value="F:hydrolase activity"/>
    <property type="evidence" value="ECO:0007669"/>
    <property type="project" value="UniProtKB-KW"/>
</dbReference>
<evidence type="ECO:0000256" key="1">
    <source>
        <dbReference type="ARBA" id="ARBA00004162"/>
    </source>
</evidence>
<dbReference type="GO" id="GO:0005886">
    <property type="term" value="C:plasma membrane"/>
    <property type="evidence" value="ECO:0007669"/>
    <property type="project" value="UniProtKB-SubCell"/>
</dbReference>
<dbReference type="AlphaFoldDB" id="F1T6I1"/>
<sequence length="212" mass="23035">MSGKGMKFYNHSLITKTAGVTVSMMLGASVCGATSAFATTPGGADILLPKPAEFLPALAAFLVVWFIMARFAWPSIVKMMEKRELKIKGDLDSAEEAKLKAEQDRKESAKTIGDAQIKAAEIIATAKREAEQEREHILADAQRNASGLIEKARDAITTERHKAMIELSGFVVDLSVEIAGKIIGNSLSEAQQRDLAEHYLHEVGAKHDEEQA</sequence>
<evidence type="ECO:0000256" key="6">
    <source>
        <dbReference type="ARBA" id="ARBA00022781"/>
    </source>
</evidence>
<evidence type="ECO:0000256" key="5">
    <source>
        <dbReference type="ARBA" id="ARBA00022692"/>
    </source>
</evidence>
<keyword evidence="4 13" id="KW-0138">CF(0)</keyword>
<evidence type="ECO:0000313" key="16">
    <source>
        <dbReference type="Proteomes" id="UP000005947"/>
    </source>
</evidence>
<keyword evidence="13" id="KW-1003">Cell membrane</keyword>
<evidence type="ECO:0000313" key="15">
    <source>
        <dbReference type="EMBL" id="EGF22746.1"/>
    </source>
</evidence>
<comment type="subcellular location">
    <subcellularLocation>
        <location evidence="1 13">Cell membrane</location>
        <topology evidence="1 13">Single-pass membrane protein</topology>
    </subcellularLocation>
</comment>
<organism evidence="15 16">
    <name type="scientific">Fannyhessea vaginae DSM 15829</name>
    <dbReference type="NCBI Taxonomy" id="525256"/>
    <lineage>
        <taxon>Bacteria</taxon>
        <taxon>Bacillati</taxon>
        <taxon>Actinomycetota</taxon>
        <taxon>Coriobacteriia</taxon>
        <taxon>Coriobacteriales</taxon>
        <taxon>Atopobiaceae</taxon>
        <taxon>Fannyhessea</taxon>
    </lineage>
</organism>
<dbReference type="Proteomes" id="UP000005947">
    <property type="component" value="Unassembled WGS sequence"/>
</dbReference>
<dbReference type="PANTHER" id="PTHR33445:SF2">
    <property type="entry name" value="ATP SYNTHASE SUBUNIT B', CHLOROPLASTIC"/>
    <property type="match status" value="1"/>
</dbReference>
<dbReference type="InterPro" id="IPR028987">
    <property type="entry name" value="ATP_synth_B-like_membr_sf"/>
</dbReference>
<feature type="transmembrane region" description="Helical" evidence="13">
    <location>
        <begin position="54"/>
        <end position="73"/>
    </location>
</feature>
<dbReference type="RefSeq" id="WP_006303278.1">
    <property type="nucleotide sequence ID" value="NZ_ACGK02000004.1"/>
</dbReference>
<gene>
    <name evidence="13 15" type="primary">atpF</name>
    <name evidence="15" type="ORF">HMPREF0091_11072</name>
</gene>
<evidence type="ECO:0000256" key="8">
    <source>
        <dbReference type="ARBA" id="ARBA00023065"/>
    </source>
</evidence>
<keyword evidence="9 13" id="KW-0472">Membrane</keyword>
<dbReference type="GO" id="GO:0046961">
    <property type="term" value="F:proton-transporting ATPase activity, rotational mechanism"/>
    <property type="evidence" value="ECO:0007669"/>
    <property type="project" value="TreeGrafter"/>
</dbReference>